<reference evidence="3" key="1">
    <citation type="journal article" date="2017" name="Nat. Microbiol.">
        <title>Global analysis of biosynthetic gene clusters reveals vast potential of secondary metabolite production in Penicillium species.</title>
        <authorList>
            <person name="Nielsen J.C."/>
            <person name="Grijseels S."/>
            <person name="Prigent S."/>
            <person name="Ji B."/>
            <person name="Dainat J."/>
            <person name="Nielsen K.F."/>
            <person name="Frisvad J.C."/>
            <person name="Workman M."/>
            <person name="Nielsen J."/>
        </authorList>
    </citation>
    <scope>NUCLEOTIDE SEQUENCE [LARGE SCALE GENOMIC DNA]</scope>
    <source>
        <strain evidence="3">IBT 29525</strain>
    </source>
</reference>
<name>A0A1V6QUV0_9EURO</name>
<organism evidence="2 3">
    <name type="scientific">Penicillium solitum</name>
    <dbReference type="NCBI Taxonomy" id="60172"/>
    <lineage>
        <taxon>Eukaryota</taxon>
        <taxon>Fungi</taxon>
        <taxon>Dikarya</taxon>
        <taxon>Ascomycota</taxon>
        <taxon>Pezizomycotina</taxon>
        <taxon>Eurotiomycetes</taxon>
        <taxon>Eurotiomycetidae</taxon>
        <taxon>Eurotiales</taxon>
        <taxon>Aspergillaceae</taxon>
        <taxon>Penicillium</taxon>
    </lineage>
</organism>
<evidence type="ECO:0000313" key="2">
    <source>
        <dbReference type="EMBL" id="OQD92807.1"/>
    </source>
</evidence>
<gene>
    <name evidence="2" type="ORF">PENSOL_c037G06005</name>
</gene>
<comment type="caution">
    <text evidence="2">The sequence shown here is derived from an EMBL/GenBank/DDBJ whole genome shotgun (WGS) entry which is preliminary data.</text>
</comment>
<dbReference type="Proteomes" id="UP000191612">
    <property type="component" value="Unassembled WGS sequence"/>
</dbReference>
<dbReference type="EMBL" id="MDYO01000037">
    <property type="protein sequence ID" value="OQD92807.1"/>
    <property type="molecule type" value="Genomic_DNA"/>
</dbReference>
<feature type="coiled-coil region" evidence="1">
    <location>
        <begin position="24"/>
        <end position="51"/>
    </location>
</feature>
<dbReference type="AlphaFoldDB" id="A0A1V6QUV0"/>
<keyword evidence="3" id="KW-1185">Reference proteome</keyword>
<keyword evidence="1" id="KW-0175">Coiled coil</keyword>
<sequence>MESTTQASADADENMRLAVERFRIEMEASNRQFLQDRIDEIEAMNLSTEEEKLFKIREYWSDLTVKPDDAWMATAPPRIARQCREEGNVARLADVKTVYHRHMDGASPPKLSDEWRQVYLDTVQTVCNEMAFRDEEDHDFEVPPCHDLGLFLKYASSVRRLDFRYVGMAPFEPPGMYSPASDISQGRENLIESLHNYHLCEESFLCPNMHNDLEVRVGLQTGIGVKYKLGGHDTWYSMYLYCRRYVEDSDHSHKDWVWRVVISDAEVVGNPTIVYGQKPRFDSIVEFLDWYSSWLGHLDMGQIREDVALNCGEGI</sequence>
<proteinExistence type="predicted"/>
<accession>A0A1V6QUV0</accession>
<evidence type="ECO:0000313" key="3">
    <source>
        <dbReference type="Proteomes" id="UP000191612"/>
    </source>
</evidence>
<evidence type="ECO:0000256" key="1">
    <source>
        <dbReference type="SAM" id="Coils"/>
    </source>
</evidence>
<protein>
    <submittedName>
        <fullName evidence="2">Uncharacterized protein</fullName>
    </submittedName>
</protein>